<dbReference type="GO" id="GO:0006979">
    <property type="term" value="P:response to oxidative stress"/>
    <property type="evidence" value="ECO:0007669"/>
    <property type="project" value="UniProtKB-UniRule"/>
</dbReference>
<feature type="active site" description="Proton acceptor" evidence="10">
    <location>
        <position position="65"/>
    </location>
</feature>
<keyword evidence="9 15" id="KW-0376">Hydrogen peroxide</keyword>
<dbReference type="AlphaFoldDB" id="A0A0Q3G9D9"/>
<dbReference type="Proteomes" id="UP000008810">
    <property type="component" value="Chromosome 2"/>
</dbReference>
<protein>
    <recommendedName>
        <fullName evidence="15">Peroxidase</fullName>
        <ecNumber evidence="15">1.11.1.7</ecNumber>
    </recommendedName>
</protein>
<keyword evidence="6 12" id="KW-0106">Calcium</keyword>
<dbReference type="InterPro" id="IPR010255">
    <property type="entry name" value="Haem_peroxidase_sf"/>
</dbReference>
<feature type="domain" description="Plant heme peroxidase family profile" evidence="16">
    <location>
        <begin position="41"/>
        <end position="324"/>
    </location>
</feature>
<evidence type="ECO:0000256" key="7">
    <source>
        <dbReference type="ARBA" id="ARBA00023002"/>
    </source>
</evidence>
<evidence type="ECO:0000256" key="14">
    <source>
        <dbReference type="PIRSR" id="PIRSR600823-5"/>
    </source>
</evidence>
<keyword evidence="4 15" id="KW-0349">Heme</keyword>
<feature type="binding site" evidence="12">
    <location>
        <position position="66"/>
    </location>
    <ligand>
        <name>Ca(2+)</name>
        <dbReference type="ChEBI" id="CHEBI:29108"/>
        <label>1</label>
    </ligand>
</feature>
<keyword evidence="3 15" id="KW-0575">Peroxidase</keyword>
<dbReference type="InterPro" id="IPR000823">
    <property type="entry name" value="Peroxidase_pln"/>
</dbReference>
<evidence type="ECO:0000259" key="16">
    <source>
        <dbReference type="PROSITE" id="PS50873"/>
    </source>
</evidence>
<dbReference type="EnsemblPlants" id="KQK07967">
    <property type="protein sequence ID" value="KQK07967"/>
    <property type="gene ID" value="BRADI_2g38685v3"/>
</dbReference>
<evidence type="ECO:0000256" key="12">
    <source>
        <dbReference type="PIRSR" id="PIRSR600823-3"/>
    </source>
</evidence>
<dbReference type="STRING" id="15368.A0A0Q3G9D9"/>
<evidence type="ECO:0000256" key="5">
    <source>
        <dbReference type="ARBA" id="ARBA00022723"/>
    </source>
</evidence>
<dbReference type="SUPFAM" id="SSF48113">
    <property type="entry name" value="Heme-dependent peroxidases"/>
    <property type="match status" value="1"/>
</dbReference>
<reference evidence="18" key="3">
    <citation type="submission" date="2018-08" db="UniProtKB">
        <authorList>
            <consortium name="EnsemblPlants"/>
        </authorList>
    </citation>
    <scope>IDENTIFICATION</scope>
    <source>
        <strain evidence="18">cv. Bd21</strain>
    </source>
</reference>
<feature type="binding site" evidence="12">
    <location>
        <position position="73"/>
    </location>
    <ligand>
        <name>Ca(2+)</name>
        <dbReference type="ChEBI" id="CHEBI:29108"/>
        <label>1</label>
    </ligand>
</feature>
<dbReference type="Gramene" id="KQK07967">
    <property type="protein sequence ID" value="KQK07967"/>
    <property type="gene ID" value="BRADI_2g38685v3"/>
</dbReference>
<evidence type="ECO:0000256" key="2">
    <source>
        <dbReference type="ARBA" id="ARBA00006873"/>
    </source>
</evidence>
<evidence type="ECO:0000256" key="9">
    <source>
        <dbReference type="ARBA" id="ARBA00023324"/>
    </source>
</evidence>
<evidence type="ECO:0000256" key="15">
    <source>
        <dbReference type="RuleBase" id="RU362060"/>
    </source>
</evidence>
<feature type="binding site" description="axial binding residue" evidence="12">
    <location>
        <position position="192"/>
    </location>
    <ligand>
        <name>heme b</name>
        <dbReference type="ChEBI" id="CHEBI:60344"/>
    </ligand>
    <ligandPart>
        <name>Fe</name>
        <dbReference type="ChEBI" id="CHEBI:18248"/>
    </ligandPart>
</feature>
<evidence type="ECO:0000313" key="19">
    <source>
        <dbReference type="Proteomes" id="UP000008810"/>
    </source>
</evidence>
<feature type="signal peptide" evidence="15">
    <location>
        <begin position="1"/>
        <end position="24"/>
    </location>
</feature>
<dbReference type="Gene3D" id="1.10.420.10">
    <property type="entry name" value="Peroxidase, domain 2"/>
    <property type="match status" value="1"/>
</dbReference>
<name>A0A0Q3G9D9_BRADI</name>
<comment type="subcellular location">
    <subcellularLocation>
        <location evidence="15">Secreted</location>
    </subcellularLocation>
</comment>
<dbReference type="GO" id="GO:0046872">
    <property type="term" value="F:metal ion binding"/>
    <property type="evidence" value="ECO:0007669"/>
    <property type="project" value="UniProtKB-UniRule"/>
</dbReference>
<comment type="similarity">
    <text evidence="15">Belongs to the peroxidase family. Classical plant (class III) peroxidase subfamily.</text>
</comment>
<dbReference type="GO" id="GO:0006950">
    <property type="term" value="P:response to stress"/>
    <property type="evidence" value="ECO:0000318"/>
    <property type="project" value="GO_Central"/>
</dbReference>
<keyword evidence="5 12" id="KW-0479">Metal-binding</keyword>
<evidence type="ECO:0000256" key="3">
    <source>
        <dbReference type="ARBA" id="ARBA00022559"/>
    </source>
</evidence>
<dbReference type="PROSITE" id="PS50873">
    <property type="entry name" value="PEROXIDASE_4"/>
    <property type="match status" value="1"/>
</dbReference>
<dbReference type="KEGG" id="bdi:112270631"/>
<dbReference type="GO" id="GO:0140825">
    <property type="term" value="F:lactoperoxidase activity"/>
    <property type="evidence" value="ECO:0007669"/>
    <property type="project" value="UniProtKB-EC"/>
</dbReference>
<organism evidence="17">
    <name type="scientific">Brachypodium distachyon</name>
    <name type="common">Purple false brome</name>
    <name type="synonym">Trachynia distachya</name>
    <dbReference type="NCBI Taxonomy" id="15368"/>
    <lineage>
        <taxon>Eukaryota</taxon>
        <taxon>Viridiplantae</taxon>
        <taxon>Streptophyta</taxon>
        <taxon>Embryophyta</taxon>
        <taxon>Tracheophyta</taxon>
        <taxon>Spermatophyta</taxon>
        <taxon>Magnoliopsida</taxon>
        <taxon>Liliopsida</taxon>
        <taxon>Poales</taxon>
        <taxon>Poaceae</taxon>
        <taxon>BOP clade</taxon>
        <taxon>Pooideae</taxon>
        <taxon>Stipodae</taxon>
        <taxon>Brachypodieae</taxon>
        <taxon>Brachypodium</taxon>
    </lineage>
</organism>
<evidence type="ECO:0000256" key="13">
    <source>
        <dbReference type="PIRSR" id="PIRSR600823-4"/>
    </source>
</evidence>
<reference evidence="17 18" key="1">
    <citation type="journal article" date="2010" name="Nature">
        <title>Genome sequencing and analysis of the model grass Brachypodium distachyon.</title>
        <authorList>
            <consortium name="International Brachypodium Initiative"/>
        </authorList>
    </citation>
    <scope>NUCLEOTIDE SEQUENCE [LARGE SCALE GENOMIC DNA]</scope>
    <source>
        <strain evidence="17 18">Bd21</strain>
    </source>
</reference>
<dbReference type="GO" id="GO:0005576">
    <property type="term" value="C:extracellular region"/>
    <property type="evidence" value="ECO:0007669"/>
    <property type="project" value="UniProtKB-SubCell"/>
</dbReference>
<dbReference type="GO" id="GO:0004601">
    <property type="term" value="F:peroxidase activity"/>
    <property type="evidence" value="ECO:0000318"/>
    <property type="project" value="GO_Central"/>
</dbReference>
<gene>
    <name evidence="18" type="primary">LOC112270631</name>
    <name evidence="17" type="ORF">BRADI_2g38685v3</name>
</gene>
<dbReference type="Gene3D" id="1.10.520.10">
    <property type="match status" value="1"/>
</dbReference>
<dbReference type="OrthoDB" id="2113341at2759"/>
<feature type="binding site" evidence="12">
    <location>
        <position position="251"/>
    </location>
    <ligand>
        <name>Ca(2+)</name>
        <dbReference type="ChEBI" id="CHEBI:29108"/>
        <label>2</label>
    </ligand>
</feature>
<sequence length="327" mass="34714">MSKRNENVSLSVLLASAVVAILLAAQVNVKPAMAGDYTIGMQTKVRDIVQRNRAVAPGLIRLAFHDCWVKGCDGSVLLERADKQAEMDAPQNGGIRGLDLIQAIKDTLSLDDSTVTCADAVVYAAREACNVLSGGNIVYAVDGPGSHKDTNASSMADAGALPGPTASFANLAANFNGKGFTPRDVVVLSGAHAVGLAHRPNFEARLTANANEISQKYRNDVNVISNASPNKTAHNNVRDLDKAETEPGVLDNNYYAANLGKKVLFSSDFALTTDGAALNNMTNFKNDATMWFRLFEDAMARLSRLPAQGADVLQVPRIKCNAPNPAS</sequence>
<evidence type="ECO:0000313" key="17">
    <source>
        <dbReference type="EMBL" id="KQK07967.1"/>
    </source>
</evidence>
<evidence type="ECO:0000313" key="18">
    <source>
        <dbReference type="EnsemblPlants" id="KQK07967"/>
    </source>
</evidence>
<comment type="catalytic activity">
    <reaction evidence="1 15">
        <text>2 a phenolic donor + H2O2 = 2 a phenolic radical donor + 2 H2O</text>
        <dbReference type="Rhea" id="RHEA:56136"/>
        <dbReference type="ChEBI" id="CHEBI:15377"/>
        <dbReference type="ChEBI" id="CHEBI:16240"/>
        <dbReference type="ChEBI" id="CHEBI:139520"/>
        <dbReference type="ChEBI" id="CHEBI:139521"/>
        <dbReference type="EC" id="1.11.1.7"/>
    </reaction>
</comment>
<accession>A0A0Q3G9D9</accession>
<comment type="function">
    <text evidence="15">Removal of H(2)O(2), oxidation of toxic reductants, biosynthesis and degradation of lignin, suberization, auxin catabolism, response to environmental stresses such as wounding, pathogen attack and oxidative stress.</text>
</comment>
<keyword evidence="15" id="KW-0732">Signal</keyword>
<dbReference type="Pfam" id="PF00141">
    <property type="entry name" value="peroxidase"/>
    <property type="match status" value="1"/>
</dbReference>
<feature type="disulfide bond" evidence="14">
    <location>
        <begin position="67"/>
        <end position="72"/>
    </location>
</feature>
<evidence type="ECO:0000256" key="4">
    <source>
        <dbReference type="ARBA" id="ARBA00022617"/>
    </source>
</evidence>
<dbReference type="InterPro" id="IPR002016">
    <property type="entry name" value="Haem_peroxidase"/>
</dbReference>
<reference evidence="17" key="2">
    <citation type="submission" date="2017-06" db="EMBL/GenBank/DDBJ databases">
        <title>WGS assembly of Brachypodium distachyon.</title>
        <authorList>
            <consortium name="The International Brachypodium Initiative"/>
            <person name="Lucas S."/>
            <person name="Harmon-Smith M."/>
            <person name="Lail K."/>
            <person name="Tice H."/>
            <person name="Grimwood J."/>
            <person name="Bruce D."/>
            <person name="Barry K."/>
            <person name="Shu S."/>
            <person name="Lindquist E."/>
            <person name="Wang M."/>
            <person name="Pitluck S."/>
            <person name="Vogel J.P."/>
            <person name="Garvin D.F."/>
            <person name="Mockler T.C."/>
            <person name="Schmutz J."/>
            <person name="Rokhsar D."/>
            <person name="Bevan M.W."/>
        </authorList>
    </citation>
    <scope>NUCLEOTIDE SEQUENCE</scope>
    <source>
        <strain evidence="17">Bd21</strain>
    </source>
</reference>
<keyword evidence="8 12" id="KW-0408">Iron</keyword>
<dbReference type="EC" id="1.11.1.7" evidence="15"/>
<proteinExistence type="inferred from homology"/>
<dbReference type="RefSeq" id="XP_024314242.1">
    <property type="nucleotide sequence ID" value="XM_024458474.1"/>
</dbReference>
<feature type="binding site" evidence="12">
    <location>
        <position position="241"/>
    </location>
    <ligand>
        <name>Ca(2+)</name>
        <dbReference type="ChEBI" id="CHEBI:29108"/>
        <label>2</label>
    </ligand>
</feature>
<dbReference type="PRINTS" id="PR00458">
    <property type="entry name" value="PEROXIDASE"/>
</dbReference>
<feature type="binding site" evidence="12">
    <location>
        <position position="86"/>
    </location>
    <ligand>
        <name>Ca(2+)</name>
        <dbReference type="ChEBI" id="CHEBI:29108"/>
        <label>1</label>
    </ligand>
</feature>
<comment type="similarity">
    <text evidence="2">Belongs to the peroxidase family. Ascorbate peroxidase subfamily.</text>
</comment>
<feature type="binding site" evidence="11">
    <location>
        <position position="162"/>
    </location>
    <ligand>
        <name>substrate</name>
    </ligand>
</feature>
<evidence type="ECO:0000256" key="8">
    <source>
        <dbReference type="ARBA" id="ARBA00023004"/>
    </source>
</evidence>
<dbReference type="EMBL" id="CM000881">
    <property type="protein sequence ID" value="KQK07967.1"/>
    <property type="molecule type" value="Genomic_DNA"/>
</dbReference>
<evidence type="ECO:0000256" key="11">
    <source>
        <dbReference type="PIRSR" id="PIRSR600823-2"/>
    </source>
</evidence>
<feature type="binding site" evidence="12">
    <location>
        <position position="69"/>
    </location>
    <ligand>
        <name>Ca(2+)</name>
        <dbReference type="ChEBI" id="CHEBI:29108"/>
        <label>1</label>
    </ligand>
</feature>
<dbReference type="GeneID" id="112270631"/>
<dbReference type="FunFam" id="1.10.520.10:FF:000036">
    <property type="entry name" value="Peroxidase"/>
    <property type="match status" value="1"/>
</dbReference>
<dbReference type="PROSITE" id="PS00436">
    <property type="entry name" value="PEROXIDASE_2"/>
    <property type="match status" value="1"/>
</dbReference>
<dbReference type="GO" id="GO:0009505">
    <property type="term" value="C:plant-type cell wall"/>
    <property type="evidence" value="ECO:0000318"/>
    <property type="project" value="GO_Central"/>
</dbReference>
<comment type="cofactor">
    <cofactor evidence="12 15">
        <name>Ca(2+)</name>
        <dbReference type="ChEBI" id="CHEBI:29108"/>
    </cofactor>
    <text evidence="12 15">Binds 2 calcium ions per subunit.</text>
</comment>
<comment type="cofactor">
    <cofactor evidence="12 15">
        <name>heme b</name>
        <dbReference type="ChEBI" id="CHEBI:60344"/>
    </cofactor>
    <text evidence="12 15">Binds 1 heme b (iron(II)-protoporphyrin IX) group per subunit.</text>
</comment>
<dbReference type="InterPro" id="IPR019793">
    <property type="entry name" value="Peroxidases_heam-ligand_BS"/>
</dbReference>
<feature type="chain" id="PRO_5043073420" description="Peroxidase" evidence="15">
    <location>
        <begin position="25"/>
        <end position="327"/>
    </location>
</feature>
<dbReference type="InterPro" id="IPR019794">
    <property type="entry name" value="Peroxidases_AS"/>
</dbReference>
<feature type="binding site" evidence="12">
    <location>
        <position position="75"/>
    </location>
    <ligand>
        <name>Ca(2+)</name>
        <dbReference type="ChEBI" id="CHEBI:29108"/>
        <label>1</label>
    </ligand>
</feature>
<dbReference type="PRINTS" id="PR00461">
    <property type="entry name" value="PLPEROXIDASE"/>
</dbReference>
<keyword evidence="14" id="KW-1015">Disulfide bond</keyword>
<evidence type="ECO:0000256" key="1">
    <source>
        <dbReference type="ARBA" id="ARBA00000189"/>
    </source>
</evidence>
<keyword evidence="7 15" id="KW-0560">Oxidoreductase</keyword>
<evidence type="ECO:0000256" key="6">
    <source>
        <dbReference type="ARBA" id="ARBA00022837"/>
    </source>
</evidence>
<keyword evidence="15" id="KW-0964">Secreted</keyword>
<feature type="site" description="Transition state stabilizer" evidence="13">
    <location>
        <position position="61"/>
    </location>
</feature>
<evidence type="ECO:0000256" key="10">
    <source>
        <dbReference type="PIRSR" id="PIRSR600823-1"/>
    </source>
</evidence>
<dbReference type="PANTHER" id="PTHR31235">
    <property type="entry name" value="PEROXIDASE 25-RELATED"/>
    <property type="match status" value="1"/>
</dbReference>
<keyword evidence="19" id="KW-1185">Reference proteome</keyword>
<dbReference type="GO" id="GO:0042744">
    <property type="term" value="P:hydrogen peroxide catabolic process"/>
    <property type="evidence" value="ECO:0007669"/>
    <property type="project" value="UniProtKB-KW"/>
</dbReference>
<dbReference type="GO" id="GO:0020037">
    <property type="term" value="F:heme binding"/>
    <property type="evidence" value="ECO:0007669"/>
    <property type="project" value="UniProtKB-UniRule"/>
</dbReference>
<dbReference type="PROSITE" id="PS00435">
    <property type="entry name" value="PEROXIDASE_1"/>
    <property type="match status" value="1"/>
</dbReference>
<feature type="binding site" evidence="12">
    <location>
        <position position="71"/>
    </location>
    <ligand>
        <name>Ca(2+)</name>
        <dbReference type="ChEBI" id="CHEBI:29108"/>
        <label>1</label>
    </ligand>
</feature>